<proteinExistence type="inferred from homology"/>
<gene>
    <name evidence="7" type="primary">zwf</name>
    <name evidence="10" type="ORF">US86_C0003G0036</name>
</gene>
<feature type="binding site" evidence="7">
    <location>
        <position position="329"/>
    </location>
    <ligand>
        <name>substrate</name>
    </ligand>
</feature>
<dbReference type="PATRIC" id="fig|1618422.5.peg.624"/>
<name>A0A0G0JGJ5_9BACT</name>
<dbReference type="SUPFAM" id="SSF51735">
    <property type="entry name" value="NAD(P)-binding Rossmann-fold domains"/>
    <property type="match status" value="1"/>
</dbReference>
<dbReference type="InterPro" id="IPR019796">
    <property type="entry name" value="G6P_DH_AS"/>
</dbReference>
<feature type="binding site" evidence="7">
    <location>
        <position position="152"/>
    </location>
    <ligand>
        <name>NADP(+)</name>
        <dbReference type="ChEBI" id="CHEBI:58349"/>
    </ligand>
</feature>
<comment type="caution">
    <text evidence="7">Lacks conserved residue(s) required for the propagation of feature annotation.</text>
</comment>
<sequence length="467" mass="53877">MESLNFVIFGITSNLAQIKLIPALYDLAEANMLPANTNIIGISRHPKDFRELQDYFKEVLSQENRHHQHKIKPEVFEILTKNISHVAGHAEDAKLYRDLEDHLSKLNTNTEHANTIFYLATYPELYEKIFSNLKNFGLNKSDKGWVRVIIEKPIGNDLQSAKQLNNLLSEYFTEDQIYRLDHYLGKETLQNILTFRFANNIFEHLINKDHIDHIQVSALEDFGIGQRGGYYDSVGALKDVGQNHQLQMVAFATMDRPLHFTSEEITKKRIEILKSLVPMPNKVVFGQYKGYKEEKNINPNSQTDTYYALKSEIENERFKGVPIYVRAGKKLKETVTEISIVFKATKPNVLIYRIQPNEGIVLKILTKKPGHTLELEETYMQFCYHDYGNALPDAYERLISDAINGDQTFFNHAEEVEAQWAFIDPLASQKTQVHEYGPGTWGPEEADKLIKEDGRSWLKPSNLFCKF</sequence>
<comment type="pathway">
    <text evidence="1 7">Carbohydrate degradation; pentose phosphate pathway; D-ribulose 5-phosphate from D-glucose 6-phosphate (oxidative stage): step 1/3.</text>
</comment>
<dbReference type="HAMAP" id="MF_00966">
    <property type="entry name" value="G6PD"/>
    <property type="match status" value="1"/>
</dbReference>
<evidence type="ECO:0000256" key="3">
    <source>
        <dbReference type="ARBA" id="ARBA00022526"/>
    </source>
</evidence>
<evidence type="ECO:0000256" key="2">
    <source>
        <dbReference type="ARBA" id="ARBA00009975"/>
    </source>
</evidence>
<feature type="binding site" evidence="7">
    <location>
        <position position="186"/>
    </location>
    <ligand>
        <name>substrate</name>
    </ligand>
</feature>
<feature type="binding site" evidence="7">
    <location>
        <position position="220"/>
    </location>
    <ligand>
        <name>substrate</name>
    </ligand>
</feature>
<organism evidence="10 11">
    <name type="scientific">Candidatus Daviesbacteria bacterium GW2011_GWA2_38_24</name>
    <dbReference type="NCBI Taxonomy" id="1618422"/>
    <lineage>
        <taxon>Bacteria</taxon>
        <taxon>Candidatus Daviesiibacteriota</taxon>
    </lineage>
</organism>
<dbReference type="InterPro" id="IPR022675">
    <property type="entry name" value="G6P_DH_C"/>
</dbReference>
<keyword evidence="5 7" id="KW-0560">Oxidoreductase</keyword>
<dbReference type="NCBIfam" id="TIGR00871">
    <property type="entry name" value="zwf"/>
    <property type="match status" value="1"/>
</dbReference>
<feature type="binding site" evidence="7">
    <location>
        <position position="239"/>
    </location>
    <ligand>
        <name>substrate</name>
    </ligand>
</feature>
<evidence type="ECO:0000256" key="5">
    <source>
        <dbReference type="ARBA" id="ARBA00023002"/>
    </source>
</evidence>
<dbReference type="AlphaFoldDB" id="A0A0G0JGJ5"/>
<evidence type="ECO:0000259" key="8">
    <source>
        <dbReference type="Pfam" id="PF00479"/>
    </source>
</evidence>
<dbReference type="Pfam" id="PF02781">
    <property type="entry name" value="G6PD_C"/>
    <property type="match status" value="1"/>
</dbReference>
<comment type="catalytic activity">
    <reaction evidence="7">
        <text>D-glucose 6-phosphate + NADP(+) = 6-phospho-D-glucono-1,5-lactone + NADPH + H(+)</text>
        <dbReference type="Rhea" id="RHEA:15841"/>
        <dbReference type="ChEBI" id="CHEBI:15378"/>
        <dbReference type="ChEBI" id="CHEBI:57783"/>
        <dbReference type="ChEBI" id="CHEBI:57955"/>
        <dbReference type="ChEBI" id="CHEBI:58349"/>
        <dbReference type="ChEBI" id="CHEBI:61548"/>
        <dbReference type="EC" id="1.1.1.49"/>
    </reaction>
</comment>
<accession>A0A0G0JGJ5</accession>
<feature type="binding site" evidence="7">
    <location>
        <position position="182"/>
    </location>
    <ligand>
        <name>substrate</name>
    </ligand>
</feature>
<dbReference type="GO" id="GO:0009051">
    <property type="term" value="P:pentose-phosphate shunt, oxidative branch"/>
    <property type="evidence" value="ECO:0007669"/>
    <property type="project" value="TreeGrafter"/>
</dbReference>
<evidence type="ECO:0000256" key="6">
    <source>
        <dbReference type="ARBA" id="ARBA00023277"/>
    </source>
</evidence>
<dbReference type="PIRSF" id="PIRSF000110">
    <property type="entry name" value="G6PD"/>
    <property type="match status" value="1"/>
</dbReference>
<dbReference type="EC" id="1.1.1.49" evidence="7"/>
<evidence type="ECO:0000313" key="11">
    <source>
        <dbReference type="Proteomes" id="UP000034235"/>
    </source>
</evidence>
<dbReference type="Gene3D" id="3.30.360.10">
    <property type="entry name" value="Dihydrodipicolinate Reductase, domain 2"/>
    <property type="match status" value="1"/>
</dbReference>
<protein>
    <recommendedName>
        <fullName evidence="7">Glucose-6-phosphate 1-dehydrogenase</fullName>
        <shortName evidence="7">G6PD</shortName>
        <ecNumber evidence="7">1.1.1.49</ecNumber>
    </recommendedName>
</protein>
<dbReference type="EMBL" id="LBUP01000003">
    <property type="protein sequence ID" value="KKQ66793.1"/>
    <property type="molecule type" value="Genomic_DNA"/>
</dbReference>
<evidence type="ECO:0000313" key="10">
    <source>
        <dbReference type="EMBL" id="KKQ66793.1"/>
    </source>
</evidence>
<dbReference type="UniPathway" id="UPA00115">
    <property type="reaction ID" value="UER00408"/>
</dbReference>
<comment type="caution">
    <text evidence="10">The sequence shown here is derived from an EMBL/GenBank/DDBJ whole genome shotgun (WGS) entry which is preliminary data.</text>
</comment>
<dbReference type="PRINTS" id="PR00079">
    <property type="entry name" value="G6PDHDRGNASE"/>
</dbReference>
<dbReference type="GO" id="GO:0006006">
    <property type="term" value="P:glucose metabolic process"/>
    <property type="evidence" value="ECO:0007669"/>
    <property type="project" value="UniProtKB-KW"/>
</dbReference>
<feature type="domain" description="Glucose-6-phosphate dehydrogenase NAD-binding" evidence="8">
    <location>
        <begin position="7"/>
        <end position="191"/>
    </location>
</feature>
<dbReference type="PANTHER" id="PTHR23429:SF0">
    <property type="entry name" value="GLUCOSE-6-PHOSPHATE 1-DEHYDROGENASE"/>
    <property type="match status" value="1"/>
</dbReference>
<evidence type="ECO:0000259" key="9">
    <source>
        <dbReference type="Pfam" id="PF02781"/>
    </source>
</evidence>
<comment type="similarity">
    <text evidence="2 7">Belongs to the glucose-6-phosphate dehydrogenase family.</text>
</comment>
<dbReference type="InterPro" id="IPR036291">
    <property type="entry name" value="NAD(P)-bd_dom_sf"/>
</dbReference>
<evidence type="ECO:0000256" key="7">
    <source>
        <dbReference type="HAMAP-Rule" id="MF_00966"/>
    </source>
</evidence>
<dbReference type="PROSITE" id="PS00069">
    <property type="entry name" value="G6P_DEHYDROGENASE"/>
    <property type="match status" value="1"/>
</dbReference>
<reference evidence="10 11" key="1">
    <citation type="journal article" date="2015" name="Nature">
        <title>rRNA introns, odd ribosomes, and small enigmatic genomes across a large radiation of phyla.</title>
        <authorList>
            <person name="Brown C.T."/>
            <person name="Hug L.A."/>
            <person name="Thomas B.C."/>
            <person name="Sharon I."/>
            <person name="Castelle C.J."/>
            <person name="Singh A."/>
            <person name="Wilkins M.J."/>
            <person name="Williams K.H."/>
            <person name="Banfield J.F."/>
        </authorList>
    </citation>
    <scope>NUCLEOTIDE SEQUENCE [LARGE SCALE GENOMIC DNA]</scope>
</reference>
<keyword evidence="3 7" id="KW-0313">Glucose metabolism</keyword>
<evidence type="ECO:0000256" key="1">
    <source>
        <dbReference type="ARBA" id="ARBA00004937"/>
    </source>
</evidence>
<feature type="binding site" evidence="7">
    <location>
        <position position="44"/>
    </location>
    <ligand>
        <name>NADP(+)</name>
        <dbReference type="ChEBI" id="CHEBI:58349"/>
    </ligand>
</feature>
<dbReference type="InterPro" id="IPR001282">
    <property type="entry name" value="G6P_DH"/>
</dbReference>
<comment type="function">
    <text evidence="7">Catalyzes the oxidation of glucose 6-phosphate to 6-phosphogluconolactone.</text>
</comment>
<keyword evidence="6 7" id="KW-0119">Carbohydrate metabolism</keyword>
<dbReference type="Gene3D" id="3.40.50.720">
    <property type="entry name" value="NAD(P)-binding Rossmann-like Domain"/>
    <property type="match status" value="1"/>
</dbReference>
<dbReference type="GO" id="GO:0005829">
    <property type="term" value="C:cytosol"/>
    <property type="evidence" value="ECO:0007669"/>
    <property type="project" value="TreeGrafter"/>
</dbReference>
<dbReference type="GO" id="GO:0050661">
    <property type="term" value="F:NADP binding"/>
    <property type="evidence" value="ECO:0007669"/>
    <property type="project" value="UniProtKB-UniRule"/>
</dbReference>
<dbReference type="InterPro" id="IPR022674">
    <property type="entry name" value="G6P_DH_NAD-bd"/>
</dbReference>
<dbReference type="GO" id="GO:0004345">
    <property type="term" value="F:glucose-6-phosphate dehydrogenase activity"/>
    <property type="evidence" value="ECO:0007669"/>
    <property type="project" value="UniProtKB-UniRule"/>
</dbReference>
<dbReference type="Proteomes" id="UP000034235">
    <property type="component" value="Unassembled WGS sequence"/>
</dbReference>
<evidence type="ECO:0000256" key="4">
    <source>
        <dbReference type="ARBA" id="ARBA00022857"/>
    </source>
</evidence>
<dbReference type="SUPFAM" id="SSF55347">
    <property type="entry name" value="Glyceraldehyde-3-phosphate dehydrogenase-like, C-terminal domain"/>
    <property type="match status" value="1"/>
</dbReference>
<feature type="active site" description="Proton acceptor" evidence="7">
    <location>
        <position position="244"/>
    </location>
</feature>
<dbReference type="Pfam" id="PF00479">
    <property type="entry name" value="G6PD_N"/>
    <property type="match status" value="1"/>
</dbReference>
<feature type="domain" description="Glucose-6-phosphate dehydrogenase C-terminal" evidence="9">
    <location>
        <begin position="193"/>
        <end position="457"/>
    </location>
</feature>
<dbReference type="PANTHER" id="PTHR23429">
    <property type="entry name" value="GLUCOSE-6-PHOSPHATE 1-DEHYDROGENASE G6PD"/>
    <property type="match status" value="1"/>
</dbReference>
<keyword evidence="4 7" id="KW-0521">NADP</keyword>